<dbReference type="Proteomes" id="UP000008311">
    <property type="component" value="Unassembled WGS sequence"/>
</dbReference>
<dbReference type="PANTHER" id="PTHR30189:SF1">
    <property type="entry name" value="LPS-ASSEMBLY PROTEIN LPTD"/>
    <property type="match status" value="1"/>
</dbReference>
<dbReference type="STRING" id="3988.B9TE54"/>
<keyword evidence="4" id="KW-1185">Reference proteome</keyword>
<evidence type="ECO:0000313" key="4">
    <source>
        <dbReference type="Proteomes" id="UP000008311"/>
    </source>
</evidence>
<dbReference type="AlphaFoldDB" id="B9TE54"/>
<accession>B9TE54</accession>
<name>B9TE54_RICCO</name>
<dbReference type="GO" id="GO:0061024">
    <property type="term" value="P:membrane organization"/>
    <property type="evidence" value="ECO:0007669"/>
    <property type="project" value="InterPro"/>
</dbReference>
<dbReference type="Pfam" id="PF04453">
    <property type="entry name" value="LptD"/>
    <property type="match status" value="1"/>
</dbReference>
<feature type="domain" description="LptD C-terminal" evidence="1">
    <location>
        <begin position="121"/>
        <end position="494"/>
    </location>
</feature>
<dbReference type="InterPro" id="IPR007543">
    <property type="entry name" value="LptD_C"/>
</dbReference>
<dbReference type="InterPro" id="IPR050218">
    <property type="entry name" value="LptD"/>
</dbReference>
<dbReference type="eggNOG" id="ENOG502SHXK">
    <property type="taxonomic scope" value="Eukaryota"/>
</dbReference>
<dbReference type="PANTHER" id="PTHR30189">
    <property type="entry name" value="LPS-ASSEMBLY PROTEIN"/>
    <property type="match status" value="1"/>
</dbReference>
<protein>
    <submittedName>
        <fullName evidence="3">Organic solvent tolerance protein, putative</fullName>
    </submittedName>
</protein>
<evidence type="ECO:0000259" key="2">
    <source>
        <dbReference type="Pfam" id="PF19838"/>
    </source>
</evidence>
<evidence type="ECO:0000313" key="3">
    <source>
        <dbReference type="EMBL" id="EEF25860.1"/>
    </source>
</evidence>
<sequence length="499" mass="56559">MHANELEIDHHSETATATNAWIQFKGMPILYTPWIDFPFNNGRASGVLLPTFGSTTKSGFDLSIPYYFNIAPEMDATITPRYFSKRGTQVSGEFRYLDRSNPTIINTDSIEYLPNDNQTGKDRYAINLLNRHTFGEGWSGGIQFQRVSDSTYFSDLATHIELTSQVNLLQQLDLRYDKYNVKNDWHFSIVGQQFQTLDNVSYPYYRLPQLNLTGFQEVGPVDFRLNSEFVRFDRNSAAPASVTGDRYTFYPTATLPLLKSYGFLIPKVGLRYTGYSLNNAGAVYDEKSTAIPTFSLDTGLYFDRTMRVIKNVYTQTLEPRIFYVFIPYENQQRLPNFDTGLSTMNLSTLFAENQFVGGDRINNANQVTLALTSRMIDQKTGIQRLAATIGQRFYFSDPKVTTCSPANPTDIACTVSTQGAHSDFLAAATAKLLNNWNADVAWQYNTDTSQTVRGNVAARYQPEPGKVLNLGYRFTRDYLEQIDLSSEWPLGTNWYGLAE</sequence>
<evidence type="ECO:0000259" key="1">
    <source>
        <dbReference type="Pfam" id="PF04453"/>
    </source>
</evidence>
<dbReference type="Pfam" id="PF19838">
    <property type="entry name" value="LptD_2"/>
    <property type="match status" value="1"/>
</dbReference>
<dbReference type="InterPro" id="IPR045659">
    <property type="entry name" value="LptD_2"/>
</dbReference>
<dbReference type="GO" id="GO:0019867">
    <property type="term" value="C:outer membrane"/>
    <property type="evidence" value="ECO:0007669"/>
    <property type="project" value="InterPro"/>
</dbReference>
<feature type="domain" description="LPS-assembly protein LptD central" evidence="2">
    <location>
        <begin position="19"/>
        <end position="99"/>
    </location>
</feature>
<dbReference type="EMBL" id="EQ978754">
    <property type="protein sequence ID" value="EEF25860.1"/>
    <property type="molecule type" value="Genomic_DNA"/>
</dbReference>
<dbReference type="GO" id="GO:1990351">
    <property type="term" value="C:transporter complex"/>
    <property type="evidence" value="ECO:0000318"/>
    <property type="project" value="GO_Central"/>
</dbReference>
<organism evidence="3 4">
    <name type="scientific">Ricinus communis</name>
    <name type="common">Castor bean</name>
    <dbReference type="NCBI Taxonomy" id="3988"/>
    <lineage>
        <taxon>Eukaryota</taxon>
        <taxon>Viridiplantae</taxon>
        <taxon>Streptophyta</taxon>
        <taxon>Embryophyta</taxon>
        <taxon>Tracheophyta</taxon>
        <taxon>Spermatophyta</taxon>
        <taxon>Magnoliopsida</taxon>
        <taxon>eudicotyledons</taxon>
        <taxon>Gunneridae</taxon>
        <taxon>Pentapetalae</taxon>
        <taxon>rosids</taxon>
        <taxon>fabids</taxon>
        <taxon>Malpighiales</taxon>
        <taxon>Euphorbiaceae</taxon>
        <taxon>Acalyphoideae</taxon>
        <taxon>Acalypheae</taxon>
        <taxon>Ricinus</taxon>
    </lineage>
</organism>
<reference evidence="4" key="1">
    <citation type="journal article" date="2010" name="Nat. Biotechnol.">
        <title>Draft genome sequence of the oilseed species Ricinus communis.</title>
        <authorList>
            <person name="Chan A.P."/>
            <person name="Crabtree J."/>
            <person name="Zhao Q."/>
            <person name="Lorenzi H."/>
            <person name="Orvis J."/>
            <person name="Puiu D."/>
            <person name="Melake-Berhan A."/>
            <person name="Jones K.M."/>
            <person name="Redman J."/>
            <person name="Chen G."/>
            <person name="Cahoon E.B."/>
            <person name="Gedil M."/>
            <person name="Stanke M."/>
            <person name="Haas B.J."/>
            <person name="Wortman J.R."/>
            <person name="Fraser-Liggett C.M."/>
            <person name="Ravel J."/>
            <person name="Rabinowicz P.D."/>
        </authorList>
    </citation>
    <scope>NUCLEOTIDE SEQUENCE [LARGE SCALE GENOMIC DNA]</scope>
    <source>
        <strain evidence="4">cv. Hale</strain>
    </source>
</reference>
<proteinExistence type="predicted"/>
<gene>
    <name evidence="3" type="ORF">RCOM_1843130</name>
</gene>
<dbReference type="InParanoid" id="B9TE54"/>